<protein>
    <submittedName>
        <fullName evidence="1">Uncharacterized protein</fullName>
    </submittedName>
</protein>
<evidence type="ECO:0000313" key="2">
    <source>
        <dbReference type="Proteomes" id="UP001202289"/>
    </source>
</evidence>
<organism evidence="1 2">
    <name type="scientific">Bacillus cytotoxicus</name>
    <dbReference type="NCBI Taxonomy" id="580165"/>
    <lineage>
        <taxon>Bacteria</taxon>
        <taxon>Bacillati</taxon>
        <taxon>Bacillota</taxon>
        <taxon>Bacilli</taxon>
        <taxon>Bacillales</taxon>
        <taxon>Bacillaceae</taxon>
        <taxon>Bacillus</taxon>
        <taxon>Bacillus cereus group</taxon>
    </lineage>
</organism>
<keyword evidence="2" id="KW-1185">Reference proteome</keyword>
<sequence length="197" mass="21849">MKNYVTKVGAFALASAILIPSTVSYGETLSITSTTLPSTTLPSTDSISTKIMNNRPVDTEKVFMQTFDKDGNVVKTYSKVEAEQLQQHKQNNILYGVNTYDFGATSFSSNKWIRGGTSFYRPLSVWVDAKYRTSGLGVAVYANNKYMGETVIWGTFDGGFDIGISRHLVGYEDYYSLKLNNHDGGTIYLNGGQVYYN</sequence>
<comment type="caution">
    <text evidence="1">The sequence shown here is derived from an EMBL/GenBank/DDBJ whole genome shotgun (WGS) entry which is preliminary data.</text>
</comment>
<reference evidence="1" key="1">
    <citation type="submission" date="2022-05" db="EMBL/GenBank/DDBJ databases">
        <title>Comparative Genomics of Spacecraft Associated Microbes.</title>
        <authorList>
            <person name="Tran M.T."/>
            <person name="Wright A."/>
            <person name="Seuylemezian A."/>
            <person name="Eisen J."/>
            <person name="Coil D."/>
        </authorList>
    </citation>
    <scope>NUCLEOTIDE SEQUENCE</scope>
    <source>
        <strain evidence="1">FAIRING 10M-2.2</strain>
    </source>
</reference>
<proteinExistence type="predicted"/>
<gene>
    <name evidence="1" type="ORF">M3215_18955</name>
</gene>
<accession>A0ACC6AD04</accession>
<evidence type="ECO:0000313" key="1">
    <source>
        <dbReference type="EMBL" id="MCM3737807.1"/>
    </source>
</evidence>
<name>A0ACC6AD04_9BACI</name>
<dbReference type="EMBL" id="JAMBOP010000029">
    <property type="protein sequence ID" value="MCM3737807.1"/>
    <property type="molecule type" value="Genomic_DNA"/>
</dbReference>
<dbReference type="Proteomes" id="UP001202289">
    <property type="component" value="Unassembled WGS sequence"/>
</dbReference>